<dbReference type="InterPro" id="IPR041380">
    <property type="entry name" value="Acetyltransf_17"/>
</dbReference>
<feature type="binding site" evidence="4">
    <location>
        <begin position="119"/>
        <end position="124"/>
    </location>
    <ligand>
        <name>acetyl-CoA</name>
        <dbReference type="ChEBI" id="CHEBI:57288"/>
    </ligand>
</feature>
<evidence type="ECO:0000313" key="6">
    <source>
        <dbReference type="EMBL" id="RKM93168.1"/>
    </source>
</evidence>
<dbReference type="Proteomes" id="UP000028058">
    <property type="component" value="Unassembled WGS sequence"/>
</dbReference>
<name>A0A3R7LM97_9ACTN</name>
<keyword evidence="3 4" id="KW-0012">Acyltransferase</keyword>
<protein>
    <submittedName>
        <fullName evidence="6">GNAT family N-acetyltransferase</fullName>
    </submittedName>
</protein>
<keyword evidence="7" id="KW-1185">Reference proteome</keyword>
<dbReference type="InterPro" id="IPR022902">
    <property type="entry name" value="NAcTrfase_Eis"/>
</dbReference>
<proteinExistence type="inferred from homology"/>
<evidence type="ECO:0000256" key="3">
    <source>
        <dbReference type="ARBA" id="ARBA00023315"/>
    </source>
</evidence>
<dbReference type="Gene3D" id="3.40.630.30">
    <property type="match status" value="2"/>
</dbReference>
<comment type="similarity">
    <text evidence="1 4">Belongs to the acetyltransferase Eis family.</text>
</comment>
<dbReference type="Pfam" id="PF13527">
    <property type="entry name" value="Acetyltransf_9"/>
    <property type="match status" value="1"/>
</dbReference>
<dbReference type="GO" id="GO:0030649">
    <property type="term" value="P:aminoglycoside antibiotic catabolic process"/>
    <property type="evidence" value="ECO:0007669"/>
    <property type="project" value="TreeGrafter"/>
</dbReference>
<evidence type="ECO:0000256" key="1">
    <source>
        <dbReference type="ARBA" id="ARBA00009213"/>
    </source>
</evidence>
<organism evidence="6 7">
    <name type="scientific">Streptomyces xinghaiensis</name>
    <dbReference type="NCBI Taxonomy" id="1038928"/>
    <lineage>
        <taxon>Bacteria</taxon>
        <taxon>Bacillati</taxon>
        <taxon>Actinomycetota</taxon>
        <taxon>Actinomycetes</taxon>
        <taxon>Kitasatosporales</taxon>
        <taxon>Streptomycetaceae</taxon>
        <taxon>Streptomyces</taxon>
    </lineage>
</organism>
<keyword evidence="2 4" id="KW-0808">Transferase</keyword>
<dbReference type="InterPro" id="IPR025559">
    <property type="entry name" value="Eis_dom"/>
</dbReference>
<evidence type="ECO:0000313" key="7">
    <source>
        <dbReference type="Proteomes" id="UP000028058"/>
    </source>
</evidence>
<dbReference type="PANTHER" id="PTHR37817:SF1">
    <property type="entry name" value="N-ACETYLTRANSFERASE EIS"/>
    <property type="match status" value="1"/>
</dbReference>
<sequence length="444" mass="47759">MRVPGPGRTAYRAGMTTTMTAGAADHGGTGIEVRLAGESEGPEWQRALHTGFLRHGPGAKPSADWWRRHHEPGRFLGAWDGERCVGTFRSIPMELTVPGGAVLPADGIADVTVTSTHRRRGLLTRMMRRDLALARERGDVFALLTAAEYGIYGRFGFGRATRFGGLTVDVPRSGGLRPGIGEPGPGARTELIGMAELRRLAPELYDRYRRTRHGAISRPPDHWEEITGEAALAGGPPVPFFAAAHRDGDGRVTGLLTYHVEHRTTGGDPDATLTVLDHVATGPAAAAALWRYALETDLVRRIAIGNIAPDDPLPLWLVNPRAAERTERPGDDLWVRVLDGPRAFAARRYDVPGRTVLDVSDPEGHLTGRWLLETSEDGTGRLSPTTAEPELRLDAAALGAVYLGGATVPQLAAAGLVTELRPGAAARAGLQLRTATEPWCPDRF</sequence>
<gene>
    <name evidence="6" type="ORF">SFRA_021905</name>
</gene>
<dbReference type="AlphaFoldDB" id="A0A3R7LM97"/>
<dbReference type="Pfam" id="PF17668">
    <property type="entry name" value="Acetyltransf_17"/>
    <property type="match status" value="1"/>
</dbReference>
<feature type="domain" description="N-acetyltransferase" evidence="5">
    <location>
        <begin position="31"/>
        <end position="183"/>
    </location>
</feature>
<dbReference type="NCBIfam" id="NF002367">
    <property type="entry name" value="PRK01346.1-4"/>
    <property type="match status" value="1"/>
</dbReference>
<dbReference type="InterPro" id="IPR051554">
    <property type="entry name" value="Acetyltransferase_Eis"/>
</dbReference>
<dbReference type="SUPFAM" id="SSF55718">
    <property type="entry name" value="SCP-like"/>
    <property type="match status" value="1"/>
</dbReference>
<dbReference type="EMBL" id="JNAD02000011">
    <property type="protein sequence ID" value="RKM93168.1"/>
    <property type="molecule type" value="Genomic_DNA"/>
</dbReference>
<dbReference type="PANTHER" id="PTHR37817">
    <property type="entry name" value="N-ACETYLTRANSFERASE EIS"/>
    <property type="match status" value="1"/>
</dbReference>
<evidence type="ECO:0000259" key="5">
    <source>
        <dbReference type="PROSITE" id="PS51186"/>
    </source>
</evidence>
<feature type="active site" description="Proton donor" evidence="4">
    <location>
        <position position="152"/>
    </location>
</feature>
<comment type="caution">
    <text evidence="6">The sequence shown here is derived from an EMBL/GenBank/DDBJ whole genome shotgun (WGS) entry which is preliminary data.</text>
</comment>
<dbReference type="Pfam" id="PF13530">
    <property type="entry name" value="SCP2_2"/>
    <property type="match status" value="1"/>
</dbReference>
<comment type="caution">
    <text evidence="4">Lacks conserved residue(s) required for the propagation of feature annotation.</text>
</comment>
<evidence type="ECO:0000256" key="2">
    <source>
        <dbReference type="ARBA" id="ARBA00022679"/>
    </source>
</evidence>
<reference evidence="6 7" key="1">
    <citation type="journal article" date="2014" name="Genome Announc.">
        <title>Draft Genome Sequence of Streptomyces fradiae ATCC 19609, a Strain Highly Sensitive to Antibiotics.</title>
        <authorList>
            <person name="Bekker O.B."/>
            <person name="Klimina K.M."/>
            <person name="Vatlin A.A."/>
            <person name="Zakharevich N.V."/>
            <person name="Kasianov A.S."/>
            <person name="Danilenko V.N."/>
        </authorList>
    </citation>
    <scope>NUCLEOTIDE SEQUENCE [LARGE SCALE GENOMIC DNA]</scope>
    <source>
        <strain evidence="6 7">ATCC 19609</strain>
    </source>
</reference>
<feature type="binding site" evidence="4">
    <location>
        <begin position="111"/>
        <end position="113"/>
    </location>
    <ligand>
        <name>acetyl-CoA</name>
        <dbReference type="ChEBI" id="CHEBI:57288"/>
    </ligand>
</feature>
<dbReference type="SUPFAM" id="SSF55729">
    <property type="entry name" value="Acyl-CoA N-acyltransferases (Nat)"/>
    <property type="match status" value="1"/>
</dbReference>
<dbReference type="GO" id="GO:0034069">
    <property type="term" value="F:aminoglycoside N-acetyltransferase activity"/>
    <property type="evidence" value="ECO:0007669"/>
    <property type="project" value="TreeGrafter"/>
</dbReference>
<dbReference type="InterPro" id="IPR000182">
    <property type="entry name" value="GNAT_dom"/>
</dbReference>
<dbReference type="Gene3D" id="3.30.1050.10">
    <property type="entry name" value="SCP2 sterol-binding domain"/>
    <property type="match status" value="1"/>
</dbReference>
<evidence type="ECO:0000256" key="4">
    <source>
        <dbReference type="HAMAP-Rule" id="MF_01812"/>
    </source>
</evidence>
<feature type="active site" description="Proton acceptor; via carboxylate" evidence="4">
    <location>
        <position position="444"/>
    </location>
</feature>
<dbReference type="InterPro" id="IPR016181">
    <property type="entry name" value="Acyl_CoA_acyltransferase"/>
</dbReference>
<accession>A0A3R7LM97</accession>
<dbReference type="HAMAP" id="MF_01812">
    <property type="entry name" value="Eis"/>
    <property type="match status" value="1"/>
</dbReference>
<comment type="subunit">
    <text evidence="4">Homohexamer; trimer of dimers.</text>
</comment>
<dbReference type="PROSITE" id="PS51186">
    <property type="entry name" value="GNAT"/>
    <property type="match status" value="1"/>
</dbReference>
<dbReference type="InterPro" id="IPR036527">
    <property type="entry name" value="SCP2_sterol-bd_dom_sf"/>
</dbReference>